<gene>
    <name evidence="3" type="ORF">L0U88_05850</name>
</gene>
<dbReference type="SUPFAM" id="SSF49344">
    <property type="entry name" value="CBD9-like"/>
    <property type="match status" value="1"/>
</dbReference>
<protein>
    <submittedName>
        <fullName evidence="3">Carbohydrate-binding family 9-like protein</fullName>
    </submittedName>
</protein>
<sequence length="365" mass="41804">MEKITINRLLAVCLCFVCIVPVAAQKAAYLPDGVTEEKLKPLLTTPPQYRAVKTNQAIEVDGFANEAIWQKIPFTSNFRDIAGGPTGNKSALKLCWDEQYLYVFAQLEQPQLWASLTKKDTAVFMDNALEFFIDMDGDMQQYIEFQINAFGTTWDLILSKAYRDGGKGDSDFEFPGLKKAVRLRGTLNQPGDIDEGWDVELAIPLAPRNGQIARMNFSHVNWKLDVVNGVYQKQKDASGRIAQPHYIVWSPQGRVDLHMPERWGYILFSEEAGPAAFISAETLEMQRSLWKYYYLQRDHREQHKQYASGMEELRKKYPGLNWKDAKQVQLLKDPTGFVLVGKERKSGREWRLDADGRLQQIKINN</sequence>
<dbReference type="PANTHER" id="PTHR35532:SF5">
    <property type="entry name" value="CARBOHYDRATE-BINDING DOMAIN-CONTAINING PROTEIN"/>
    <property type="match status" value="1"/>
</dbReference>
<dbReference type="PANTHER" id="PTHR35532">
    <property type="entry name" value="SIMILAR TO POLYHYDROXYALKANOATE DEPOLYMERASE"/>
    <property type="match status" value="1"/>
</dbReference>
<dbReference type="EMBL" id="JAKEVY010000001">
    <property type="protein sequence ID" value="MCF1714144.1"/>
    <property type="molecule type" value="Genomic_DNA"/>
</dbReference>
<evidence type="ECO:0000256" key="1">
    <source>
        <dbReference type="SAM" id="SignalP"/>
    </source>
</evidence>
<evidence type="ECO:0000259" key="2">
    <source>
        <dbReference type="Pfam" id="PF06452"/>
    </source>
</evidence>
<organism evidence="3 4">
    <name type="scientific">Flavihumibacter fluminis</name>
    <dbReference type="NCBI Taxonomy" id="2909236"/>
    <lineage>
        <taxon>Bacteria</taxon>
        <taxon>Pseudomonadati</taxon>
        <taxon>Bacteroidota</taxon>
        <taxon>Chitinophagia</taxon>
        <taxon>Chitinophagales</taxon>
        <taxon>Chitinophagaceae</taxon>
        <taxon>Flavihumibacter</taxon>
    </lineage>
</organism>
<dbReference type="Pfam" id="PF06452">
    <property type="entry name" value="CBM9_1"/>
    <property type="match status" value="1"/>
</dbReference>
<dbReference type="Gene3D" id="2.60.40.1190">
    <property type="match status" value="1"/>
</dbReference>
<keyword evidence="4" id="KW-1185">Reference proteome</keyword>
<name>A0ABS9BH21_9BACT</name>
<accession>A0ABS9BH21</accession>
<dbReference type="InterPro" id="IPR010502">
    <property type="entry name" value="Carb-bd_dom_fam9"/>
</dbReference>
<evidence type="ECO:0000313" key="4">
    <source>
        <dbReference type="Proteomes" id="UP001200145"/>
    </source>
</evidence>
<reference evidence="3 4" key="1">
    <citation type="submission" date="2022-01" db="EMBL/GenBank/DDBJ databases">
        <title>Flavihumibacter sp. nov., isolated from sediment of a river.</title>
        <authorList>
            <person name="Liu H."/>
        </authorList>
    </citation>
    <scope>NUCLEOTIDE SEQUENCE [LARGE SCALE GENOMIC DNA]</scope>
    <source>
        <strain evidence="3 4">RY-1</strain>
    </source>
</reference>
<keyword evidence="1" id="KW-0732">Signal</keyword>
<proteinExistence type="predicted"/>
<dbReference type="CDD" id="cd09620">
    <property type="entry name" value="CBM9_like_3"/>
    <property type="match status" value="1"/>
</dbReference>
<dbReference type="RefSeq" id="WP_234864671.1">
    <property type="nucleotide sequence ID" value="NZ_JAKEVY010000001.1"/>
</dbReference>
<feature type="chain" id="PRO_5046623551" evidence="1">
    <location>
        <begin position="24"/>
        <end position="365"/>
    </location>
</feature>
<dbReference type="Proteomes" id="UP001200145">
    <property type="component" value="Unassembled WGS sequence"/>
</dbReference>
<feature type="domain" description="Carbohydrate-binding" evidence="2">
    <location>
        <begin position="60"/>
        <end position="178"/>
    </location>
</feature>
<evidence type="ECO:0000313" key="3">
    <source>
        <dbReference type="EMBL" id="MCF1714144.1"/>
    </source>
</evidence>
<comment type="caution">
    <text evidence="3">The sequence shown here is derived from an EMBL/GenBank/DDBJ whole genome shotgun (WGS) entry which is preliminary data.</text>
</comment>
<feature type="signal peptide" evidence="1">
    <location>
        <begin position="1"/>
        <end position="23"/>
    </location>
</feature>